<organism evidence="3 4">
    <name type="scientific">Buddleja alternifolia</name>
    <dbReference type="NCBI Taxonomy" id="168488"/>
    <lineage>
        <taxon>Eukaryota</taxon>
        <taxon>Viridiplantae</taxon>
        <taxon>Streptophyta</taxon>
        <taxon>Embryophyta</taxon>
        <taxon>Tracheophyta</taxon>
        <taxon>Spermatophyta</taxon>
        <taxon>Magnoliopsida</taxon>
        <taxon>eudicotyledons</taxon>
        <taxon>Gunneridae</taxon>
        <taxon>Pentapetalae</taxon>
        <taxon>asterids</taxon>
        <taxon>lamiids</taxon>
        <taxon>Lamiales</taxon>
        <taxon>Scrophulariaceae</taxon>
        <taxon>Buddlejeae</taxon>
        <taxon>Buddleja</taxon>
    </lineage>
</organism>
<protein>
    <submittedName>
        <fullName evidence="3">Uncharacterized protein</fullName>
    </submittedName>
</protein>
<keyword evidence="1" id="KW-1133">Transmembrane helix</keyword>
<keyword evidence="1" id="KW-0472">Membrane</keyword>
<keyword evidence="4" id="KW-1185">Reference proteome</keyword>
<evidence type="ECO:0000313" key="4">
    <source>
        <dbReference type="Proteomes" id="UP000826271"/>
    </source>
</evidence>
<reference evidence="3" key="1">
    <citation type="submission" date="2019-10" db="EMBL/GenBank/DDBJ databases">
        <authorList>
            <person name="Zhang R."/>
            <person name="Pan Y."/>
            <person name="Wang J."/>
            <person name="Ma R."/>
            <person name="Yu S."/>
        </authorList>
    </citation>
    <scope>NUCLEOTIDE SEQUENCE</scope>
    <source>
        <strain evidence="3">LA-IB0</strain>
        <tissue evidence="3">Leaf</tissue>
    </source>
</reference>
<proteinExistence type="predicted"/>
<dbReference type="EMBL" id="WHWC01000002">
    <property type="protein sequence ID" value="KAG8388217.1"/>
    <property type="molecule type" value="Genomic_DNA"/>
</dbReference>
<comment type="caution">
    <text evidence="3">The sequence shown here is derived from an EMBL/GenBank/DDBJ whole genome shotgun (WGS) entry which is preliminary data.</text>
</comment>
<evidence type="ECO:0000256" key="2">
    <source>
        <dbReference type="SAM" id="SignalP"/>
    </source>
</evidence>
<feature type="signal peptide" evidence="2">
    <location>
        <begin position="1"/>
        <end position="21"/>
    </location>
</feature>
<name>A0AAV6Y7N4_9LAMI</name>
<dbReference type="AlphaFoldDB" id="A0AAV6Y7N4"/>
<feature type="transmembrane region" description="Helical" evidence="1">
    <location>
        <begin position="98"/>
        <end position="119"/>
    </location>
</feature>
<sequence>MNFLAWVLAFFYATFLLSSFALENPRILKSRDFLISSSNESSPSDVESPGDGRVKFLATEKKITFTWSEKGQRGNGAYGGSNIVHRRPAQKRNAAPLLLYRPAHFFTVFCFSLLFAFPLR</sequence>
<gene>
    <name evidence="3" type="ORF">BUALT_Bualt02G0102700</name>
</gene>
<accession>A0AAV6Y7N4</accession>
<feature type="chain" id="PRO_5043854525" evidence="2">
    <location>
        <begin position="22"/>
        <end position="120"/>
    </location>
</feature>
<evidence type="ECO:0000313" key="3">
    <source>
        <dbReference type="EMBL" id="KAG8388217.1"/>
    </source>
</evidence>
<dbReference type="Proteomes" id="UP000826271">
    <property type="component" value="Unassembled WGS sequence"/>
</dbReference>
<evidence type="ECO:0000256" key="1">
    <source>
        <dbReference type="SAM" id="Phobius"/>
    </source>
</evidence>
<keyword evidence="1" id="KW-0812">Transmembrane</keyword>
<keyword evidence="2" id="KW-0732">Signal</keyword>